<name>W7DX50_9LIST</name>
<dbReference type="EMBL" id="AODM01000005">
    <property type="protein sequence ID" value="EUJ64821.1"/>
    <property type="molecule type" value="Genomic_DNA"/>
</dbReference>
<reference evidence="2 3" key="1">
    <citation type="submission" date="2012-12" db="EMBL/GenBank/DDBJ databases">
        <title>Novel taxa of Listeriaceae from agricultural environments in the United States.</title>
        <authorList>
            <person name="den Bakker H.C."/>
            <person name="Allred A."/>
            <person name="Warchocki S."/>
            <person name="Wright E.M."/>
            <person name="Burrell A."/>
            <person name="Nightingale K.K."/>
            <person name="Kephart D."/>
            <person name="Wiedmann M."/>
        </authorList>
    </citation>
    <scope>NUCLEOTIDE SEQUENCE [LARGE SCALE GENOMIC DNA]</scope>
    <source>
        <strain evidence="2 3">FSL S10-1203</strain>
    </source>
</reference>
<gene>
    <name evidence="2" type="ORF">MCOL2_01440</name>
</gene>
<evidence type="ECO:0008006" key="4">
    <source>
        <dbReference type="Google" id="ProtNLM"/>
    </source>
</evidence>
<feature type="region of interest" description="Disordered" evidence="1">
    <location>
        <begin position="1"/>
        <end position="26"/>
    </location>
</feature>
<accession>W7DX50</accession>
<comment type="caution">
    <text evidence="2">The sequence shown here is derived from an EMBL/GenBank/DDBJ whole genome shotgun (WGS) entry which is preliminary data.</text>
</comment>
<proteinExistence type="predicted"/>
<feature type="compositionally biased region" description="Basic and acidic residues" evidence="1">
    <location>
        <begin position="15"/>
        <end position="26"/>
    </location>
</feature>
<protein>
    <recommendedName>
        <fullName evidence="4">DUF4352 domain-containing protein</fullName>
    </recommendedName>
</protein>
<sequence length="162" mass="18970">MQQQQDITKTSIIIEPDRHSNKDPDPHHNIPYRLICEVVLTNNSSLPISIIEFKLNDELIFNSYSNPGNCYSFTGKIKNKLPEHELIDDRKFTENDIQGFPIGQYFLTPLIKLEPYSSIRGYLYFKFRDKSQVTVGKNQLQIITSRKRFDFNIVVDEALYHD</sequence>
<evidence type="ECO:0000256" key="1">
    <source>
        <dbReference type="SAM" id="MobiDB-lite"/>
    </source>
</evidence>
<evidence type="ECO:0000313" key="3">
    <source>
        <dbReference type="Proteomes" id="UP000019241"/>
    </source>
</evidence>
<evidence type="ECO:0000313" key="2">
    <source>
        <dbReference type="EMBL" id="EUJ64821.1"/>
    </source>
</evidence>
<dbReference type="Proteomes" id="UP000019241">
    <property type="component" value="Unassembled WGS sequence"/>
</dbReference>
<dbReference type="RefSeq" id="WP_052006674.1">
    <property type="nucleotide sequence ID" value="NZ_AODM01000005.1"/>
</dbReference>
<dbReference type="AlphaFoldDB" id="W7DX50"/>
<feature type="compositionally biased region" description="Polar residues" evidence="1">
    <location>
        <begin position="1"/>
        <end position="11"/>
    </location>
</feature>
<organism evidence="2 3">
    <name type="scientific">Listeria fleischmannii FSL S10-1203</name>
    <dbReference type="NCBI Taxonomy" id="1265822"/>
    <lineage>
        <taxon>Bacteria</taxon>
        <taxon>Bacillati</taxon>
        <taxon>Bacillota</taxon>
        <taxon>Bacilli</taxon>
        <taxon>Bacillales</taxon>
        <taxon>Listeriaceae</taxon>
        <taxon>Listeria</taxon>
    </lineage>
</organism>